<dbReference type="PANTHER" id="PTHR42693">
    <property type="entry name" value="ARYLSULFATASE FAMILY MEMBER"/>
    <property type="match status" value="1"/>
</dbReference>
<dbReference type="CDD" id="cd16025">
    <property type="entry name" value="PAS_like"/>
    <property type="match status" value="1"/>
</dbReference>
<dbReference type="InterPro" id="IPR017850">
    <property type="entry name" value="Alkaline_phosphatase_core_sf"/>
</dbReference>
<proteinExistence type="inferred from homology"/>
<comment type="similarity">
    <text evidence="1">Belongs to the sulfatase family.</text>
</comment>
<dbReference type="SUPFAM" id="SSF53649">
    <property type="entry name" value="Alkaline phosphatase-like"/>
    <property type="match status" value="1"/>
</dbReference>
<dbReference type="EMBL" id="SOEZ01000044">
    <property type="protein sequence ID" value="TFB51065.1"/>
    <property type="molecule type" value="Genomic_DNA"/>
</dbReference>
<evidence type="ECO:0000313" key="7">
    <source>
        <dbReference type="EMBL" id="TFB51065.1"/>
    </source>
</evidence>
<dbReference type="PROSITE" id="PS00523">
    <property type="entry name" value="SULFATASE_1"/>
    <property type="match status" value="1"/>
</dbReference>
<dbReference type="InterPro" id="IPR050738">
    <property type="entry name" value="Sulfatase"/>
</dbReference>
<evidence type="ECO:0000256" key="3">
    <source>
        <dbReference type="ARBA" id="ARBA00022801"/>
    </source>
</evidence>
<keyword evidence="2" id="KW-0479">Metal-binding</keyword>
<reference evidence="7 8" key="1">
    <citation type="submission" date="2019-03" db="EMBL/GenBank/DDBJ databases">
        <title>Genomics of glacier-inhabiting Cryobacterium strains.</title>
        <authorList>
            <person name="Liu Q."/>
            <person name="Xin Y.-H."/>
        </authorList>
    </citation>
    <scope>NUCLEOTIDE SEQUENCE [LARGE SCALE GENOMIC DNA]</scope>
    <source>
        <strain evidence="7 8">Sr47</strain>
    </source>
</reference>
<dbReference type="InterPro" id="IPR000917">
    <property type="entry name" value="Sulfatase_N"/>
</dbReference>
<keyword evidence="8" id="KW-1185">Reference proteome</keyword>
<keyword evidence="4" id="KW-0106">Calcium</keyword>
<dbReference type="PANTHER" id="PTHR42693:SF33">
    <property type="entry name" value="ARYLSULFATASE"/>
    <property type="match status" value="1"/>
</dbReference>
<evidence type="ECO:0000256" key="1">
    <source>
        <dbReference type="ARBA" id="ARBA00008779"/>
    </source>
</evidence>
<dbReference type="Proteomes" id="UP000297866">
    <property type="component" value="Unassembled WGS sequence"/>
</dbReference>
<feature type="domain" description="Sulfatase N-terminal" evidence="6">
    <location>
        <begin position="26"/>
        <end position="436"/>
    </location>
</feature>
<dbReference type="InterPro" id="IPR024607">
    <property type="entry name" value="Sulfatase_CS"/>
</dbReference>
<dbReference type="PROSITE" id="PS00149">
    <property type="entry name" value="SULFATASE_2"/>
    <property type="match status" value="1"/>
</dbReference>
<gene>
    <name evidence="7" type="ORF">E3O23_09025</name>
</gene>
<dbReference type="GO" id="GO:0046872">
    <property type="term" value="F:metal ion binding"/>
    <property type="evidence" value="ECO:0007669"/>
    <property type="project" value="UniProtKB-KW"/>
</dbReference>
<evidence type="ECO:0000313" key="8">
    <source>
        <dbReference type="Proteomes" id="UP000297866"/>
    </source>
</evidence>
<keyword evidence="3" id="KW-0378">Hydrolase</keyword>
<dbReference type="GO" id="GO:0004065">
    <property type="term" value="F:arylsulfatase activity"/>
    <property type="evidence" value="ECO:0007669"/>
    <property type="project" value="TreeGrafter"/>
</dbReference>
<evidence type="ECO:0000256" key="2">
    <source>
        <dbReference type="ARBA" id="ARBA00022723"/>
    </source>
</evidence>
<organism evidence="7 8">
    <name type="scientific">Cryobacterium tagatosivorans</name>
    <dbReference type="NCBI Taxonomy" id="1259199"/>
    <lineage>
        <taxon>Bacteria</taxon>
        <taxon>Bacillati</taxon>
        <taxon>Actinomycetota</taxon>
        <taxon>Actinomycetes</taxon>
        <taxon>Micrococcales</taxon>
        <taxon>Microbacteriaceae</taxon>
        <taxon>Cryobacterium</taxon>
    </lineage>
</organism>
<evidence type="ECO:0000259" key="6">
    <source>
        <dbReference type="Pfam" id="PF00884"/>
    </source>
</evidence>
<dbReference type="Pfam" id="PF00884">
    <property type="entry name" value="Sulfatase"/>
    <property type="match status" value="1"/>
</dbReference>
<dbReference type="OrthoDB" id="9777306at2"/>
<sequence>MTQQTGETYRESTPAWRSHGGRPGAPNVVVVVLDDVGFGQLGCYGSSIETPTIDAIAAEGVRYSNFHVTPLCSPTRASLLTGRNHHSVGMGFIAGFDTGYDAYRGHMRAEAATLARMLKDDGYGTYAVGKWHLTPSADMTAAGPFEHWPLGRGFDRYYGFLWGEEDHFEPQLWEDNHVVDPPRRESYHLSDDLADRAIQYLGDHVSAAPERPFMLYLAFGAGHAPHQAPRDEIDRYAGRFDEGWDVERQRVFERQREMGVVPDGTVLPENNPDVRPWAELDDDARRLYARMNEVFAGYMTHADRALGRVVEFLEEIGSWDNTVVVLLSDNGATGQGGPDGTINEYRYMLGVPDSLENNLQAYDDLGGPLTHGVYPSGWAQAGNTPLRFYKKDTYAGGVRTPMILRLPGRPGPAGQIRDQFHHAIDVVPTLLEACGVEPKPSYDGVDQQPIHGTSMSYTLDAVDAPTRRPRQYFEMAGNRAMWMDGWKALTSHETDAPYRGEKWQLFRLDEDFAEASDVAEQNPDVVARLEDAWWEESRRFGVLPLDDRRQRRALEREPAASRARFRLRSGTRVFSPITGPNFSDRSFTIGAELDGAADHDGVILAYGRRPAGFVFFVREGRLHLDYNRVYEHTILAAPDPLPARRCRVEADFERLERGRARVRLLVDGHAVVAREIETLLGGFGGLSTQVGHNSPSPVSSLYDAPFRLDGLREVEITFHDPAPEPNVEDELRLE</sequence>
<protein>
    <submittedName>
        <fullName evidence="7">Arylsulfatase</fullName>
    </submittedName>
</protein>
<feature type="region of interest" description="Disordered" evidence="5">
    <location>
        <begin position="1"/>
        <end position="21"/>
    </location>
</feature>
<dbReference type="RefSeq" id="WP_134490263.1">
    <property type="nucleotide sequence ID" value="NZ_SOEZ01000044.1"/>
</dbReference>
<accession>A0A4R8UG73</accession>
<evidence type="ECO:0000256" key="5">
    <source>
        <dbReference type="SAM" id="MobiDB-lite"/>
    </source>
</evidence>
<comment type="caution">
    <text evidence="7">The sequence shown here is derived from an EMBL/GenBank/DDBJ whole genome shotgun (WGS) entry which is preliminary data.</text>
</comment>
<dbReference type="Gene3D" id="3.40.720.10">
    <property type="entry name" value="Alkaline Phosphatase, subunit A"/>
    <property type="match status" value="1"/>
</dbReference>
<dbReference type="AlphaFoldDB" id="A0A4R8UG73"/>
<dbReference type="Gene3D" id="3.30.1120.10">
    <property type="match status" value="1"/>
</dbReference>
<evidence type="ECO:0000256" key="4">
    <source>
        <dbReference type="ARBA" id="ARBA00022837"/>
    </source>
</evidence>
<name>A0A4R8UG73_9MICO</name>